<sequence length="331" mass="33659">MRHVPGPGRVLGLDIGGSKTHAILAEVGTPAAVMDDGGTTVPRQLAECTAGSANIASVGPEAAAAALDDLAARLGIGDPANHGIHTVFAGAAGADTPAARERLIGFLSRRFPGARIQVDHDTRIILAAGGLTAGTVLISGTGSAAWTKAGDGREARAGGWGYLLGDEGSGYAVARSAVRNALQESDDGLPAGPLTSQLLAQTGAAEPAELLDLFYRRPERRYWAGLAGTVFGLAASDAASAAIAEDASRQLAALALTVNRRLGTMPEHAPVLLAGGMLVNQASLAYRVRELLAANGLTDVRVLDRSPAWGAVELASQLADAPHRPAATIPT</sequence>
<dbReference type="SUPFAM" id="SSF53067">
    <property type="entry name" value="Actin-like ATPase domain"/>
    <property type="match status" value="2"/>
</dbReference>
<feature type="domain" description="ATPase BadF/BadG/BcrA/BcrD type" evidence="1">
    <location>
        <begin position="11"/>
        <end position="285"/>
    </location>
</feature>
<dbReference type="OrthoDB" id="8701357at2"/>
<reference evidence="2 3" key="1">
    <citation type="submission" date="2018-04" db="EMBL/GenBank/DDBJ databases">
        <title>Bacteria isolated from cave deposits of Manipur.</title>
        <authorList>
            <person name="Sahoo D."/>
            <person name="Sarangthem I."/>
            <person name="Nandeibam J."/>
        </authorList>
    </citation>
    <scope>NUCLEOTIDE SEQUENCE [LARGE SCALE GENOMIC DNA]</scope>
    <source>
        <strain evidence="3">mrc11</strain>
    </source>
</reference>
<dbReference type="InterPro" id="IPR052519">
    <property type="entry name" value="Euk-type_GlcNAc_Kinase"/>
</dbReference>
<dbReference type="PANTHER" id="PTHR43190">
    <property type="entry name" value="N-ACETYL-D-GLUCOSAMINE KINASE"/>
    <property type="match status" value="1"/>
</dbReference>
<dbReference type="Pfam" id="PF01869">
    <property type="entry name" value="BcrAD_BadFG"/>
    <property type="match status" value="1"/>
</dbReference>
<dbReference type="Proteomes" id="UP000249166">
    <property type="component" value="Unassembled WGS sequence"/>
</dbReference>
<dbReference type="EMBL" id="QLNP01000078">
    <property type="protein sequence ID" value="RAM37043.1"/>
    <property type="molecule type" value="Genomic_DNA"/>
</dbReference>
<proteinExistence type="predicted"/>
<organism evidence="2 3">
    <name type="scientific">Arthrobacter globiformis</name>
    <dbReference type="NCBI Taxonomy" id="1665"/>
    <lineage>
        <taxon>Bacteria</taxon>
        <taxon>Bacillati</taxon>
        <taxon>Actinomycetota</taxon>
        <taxon>Actinomycetes</taxon>
        <taxon>Micrococcales</taxon>
        <taxon>Micrococcaceae</taxon>
        <taxon>Arthrobacter</taxon>
    </lineage>
</organism>
<gene>
    <name evidence="2" type="ORF">DBZ45_12380</name>
</gene>
<dbReference type="PANTHER" id="PTHR43190:SF3">
    <property type="entry name" value="N-ACETYL-D-GLUCOSAMINE KINASE"/>
    <property type="match status" value="1"/>
</dbReference>
<dbReference type="RefSeq" id="WP_111904202.1">
    <property type="nucleotide sequence ID" value="NZ_QLNP01000078.1"/>
</dbReference>
<dbReference type="InterPro" id="IPR043129">
    <property type="entry name" value="ATPase_NBD"/>
</dbReference>
<comment type="caution">
    <text evidence="2">The sequence shown here is derived from an EMBL/GenBank/DDBJ whole genome shotgun (WGS) entry which is preliminary data.</text>
</comment>
<evidence type="ECO:0000313" key="3">
    <source>
        <dbReference type="Proteomes" id="UP000249166"/>
    </source>
</evidence>
<protein>
    <submittedName>
        <fullName evidence="2">ATPase</fullName>
    </submittedName>
</protein>
<dbReference type="Gene3D" id="3.30.420.40">
    <property type="match status" value="2"/>
</dbReference>
<evidence type="ECO:0000313" key="2">
    <source>
        <dbReference type="EMBL" id="RAM37043.1"/>
    </source>
</evidence>
<dbReference type="InterPro" id="IPR002731">
    <property type="entry name" value="ATPase_BadF"/>
</dbReference>
<evidence type="ECO:0000259" key="1">
    <source>
        <dbReference type="Pfam" id="PF01869"/>
    </source>
</evidence>
<accession>A0A328HJ58</accession>
<name>A0A328HJ58_ARTGO</name>
<dbReference type="AlphaFoldDB" id="A0A328HJ58"/>